<dbReference type="InterPro" id="IPR006189">
    <property type="entry name" value="CHASE_dom"/>
</dbReference>
<dbReference type="InterPro" id="IPR029787">
    <property type="entry name" value="Nucleotide_cyclase"/>
</dbReference>
<evidence type="ECO:0000256" key="1">
    <source>
        <dbReference type="ARBA" id="ARBA00001946"/>
    </source>
</evidence>
<dbReference type="InterPro" id="IPR042240">
    <property type="entry name" value="CHASE_sf"/>
</dbReference>
<evidence type="ECO:0000256" key="4">
    <source>
        <dbReference type="ARBA" id="ARBA00022989"/>
    </source>
</evidence>
<dbReference type="CDD" id="cd01949">
    <property type="entry name" value="GGDEF"/>
    <property type="match status" value="1"/>
</dbReference>
<dbReference type="PANTHER" id="PTHR46663">
    <property type="entry name" value="DIGUANYLATE CYCLASE DGCT-RELATED"/>
    <property type="match status" value="1"/>
</dbReference>
<evidence type="ECO:0000259" key="8">
    <source>
        <dbReference type="PROSITE" id="PS50887"/>
    </source>
</evidence>
<organism evidence="9 10">
    <name type="scientific">Vibrio jasicida</name>
    <dbReference type="NCBI Taxonomy" id="766224"/>
    <lineage>
        <taxon>Bacteria</taxon>
        <taxon>Pseudomonadati</taxon>
        <taxon>Pseudomonadota</taxon>
        <taxon>Gammaproteobacteria</taxon>
        <taxon>Vibrionales</taxon>
        <taxon>Vibrionaceae</taxon>
        <taxon>Vibrio</taxon>
    </lineage>
</organism>
<sequence length="452" mass="51937">MRYSPRKQGYFALFFLTFFALCIGVIELLHRNQQSLYQERVQVEAKEQLSILRSNLEAELMADIYKASTLATLITLLPKDEERKLNLAANRILNKSKHITVIGMAENDVVSHIFPLKGNEAVVGLDYRTVPEQWVQVQKAKEIEEIFIAGPIELVQGGKGLIVRVPVFRDPPINNDYWGVISTVIDFDGLLRDTGVIEFSYRYYMTIRGYDSGGELGDVFFGQTSENGQVYAKEQVHFPYGGWSITVYANGELEKQVSWHRLHIARLVGYPIVLAMSIALMVIYRLYIVADSRALHDELTQLPNRRYFMQSYKHQFEIAKRYKKRYRFALVNIDLDHFKHINDTHGHDAGDKVLVACAERIKSSLRRSDIVARMGGDEFLVVVHNPKTEENIQTLLKKLRTALCSTPVIYDGELIYLRTSMGYAMFDPVMTSPEQMMKIADERMYQQKHYGG</sequence>
<dbReference type="PANTHER" id="PTHR46663:SF2">
    <property type="entry name" value="GGDEF DOMAIN-CONTAINING PROTEIN"/>
    <property type="match status" value="1"/>
</dbReference>
<keyword evidence="4 6" id="KW-1133">Transmembrane helix</keyword>
<dbReference type="GO" id="GO:0016020">
    <property type="term" value="C:membrane"/>
    <property type="evidence" value="ECO:0007669"/>
    <property type="project" value="UniProtKB-SubCell"/>
</dbReference>
<keyword evidence="5 6" id="KW-0472">Membrane</keyword>
<dbReference type="AlphaFoldDB" id="A0AAU9QKD4"/>
<dbReference type="InterPro" id="IPR043128">
    <property type="entry name" value="Rev_trsase/Diguanyl_cyclase"/>
</dbReference>
<feature type="domain" description="GGDEF" evidence="8">
    <location>
        <begin position="326"/>
        <end position="452"/>
    </location>
</feature>
<dbReference type="GO" id="GO:0003824">
    <property type="term" value="F:catalytic activity"/>
    <property type="evidence" value="ECO:0007669"/>
    <property type="project" value="UniProtKB-ARBA"/>
</dbReference>
<evidence type="ECO:0000256" key="3">
    <source>
        <dbReference type="ARBA" id="ARBA00022692"/>
    </source>
</evidence>
<dbReference type="RefSeq" id="WP_038868556.1">
    <property type="nucleotide sequence ID" value="NZ_BBKZ01000042.1"/>
</dbReference>
<dbReference type="Proteomes" id="UP001295462">
    <property type="component" value="Unassembled WGS sequence"/>
</dbReference>
<gene>
    <name evidence="9" type="ORF">THF1A12_150064</name>
</gene>
<proteinExistence type="predicted"/>
<evidence type="ECO:0000313" key="10">
    <source>
        <dbReference type="Proteomes" id="UP001295462"/>
    </source>
</evidence>
<dbReference type="Gene3D" id="3.30.450.350">
    <property type="entry name" value="CHASE domain"/>
    <property type="match status" value="1"/>
</dbReference>
<dbReference type="InterPro" id="IPR000160">
    <property type="entry name" value="GGDEF_dom"/>
</dbReference>
<comment type="caution">
    <text evidence="9">The sequence shown here is derived from an EMBL/GenBank/DDBJ whole genome shotgun (WGS) entry which is preliminary data.</text>
</comment>
<dbReference type="FunFam" id="3.30.70.270:FF:000001">
    <property type="entry name" value="Diguanylate cyclase domain protein"/>
    <property type="match status" value="1"/>
</dbReference>
<dbReference type="NCBIfam" id="TIGR00254">
    <property type="entry name" value="GGDEF"/>
    <property type="match status" value="1"/>
</dbReference>
<keyword evidence="3 6" id="KW-0812">Transmembrane</keyword>
<evidence type="ECO:0000256" key="5">
    <source>
        <dbReference type="ARBA" id="ARBA00023136"/>
    </source>
</evidence>
<accession>A0AAU9QKD4</accession>
<protein>
    <submittedName>
        <fullName evidence="9">Diguanylate cyclase</fullName>
    </submittedName>
</protein>
<dbReference type="SUPFAM" id="SSF55073">
    <property type="entry name" value="Nucleotide cyclase"/>
    <property type="match status" value="1"/>
</dbReference>
<evidence type="ECO:0000256" key="2">
    <source>
        <dbReference type="ARBA" id="ARBA00004370"/>
    </source>
</evidence>
<evidence type="ECO:0000259" key="7">
    <source>
        <dbReference type="PROSITE" id="PS50839"/>
    </source>
</evidence>
<dbReference type="PROSITE" id="PS50887">
    <property type="entry name" value="GGDEF"/>
    <property type="match status" value="1"/>
</dbReference>
<feature type="transmembrane region" description="Helical" evidence="6">
    <location>
        <begin position="267"/>
        <end position="287"/>
    </location>
</feature>
<comment type="subcellular location">
    <subcellularLocation>
        <location evidence="2">Membrane</location>
    </subcellularLocation>
</comment>
<dbReference type="SMART" id="SM00267">
    <property type="entry name" value="GGDEF"/>
    <property type="match status" value="1"/>
</dbReference>
<dbReference type="SMART" id="SM01079">
    <property type="entry name" value="CHASE"/>
    <property type="match status" value="1"/>
</dbReference>
<feature type="domain" description="CHASE" evidence="7">
    <location>
        <begin position="109"/>
        <end position="246"/>
    </location>
</feature>
<comment type="cofactor">
    <cofactor evidence="1">
        <name>Mg(2+)</name>
        <dbReference type="ChEBI" id="CHEBI:18420"/>
    </cofactor>
</comment>
<dbReference type="EMBL" id="CAKMUD010000057">
    <property type="protein sequence ID" value="CAH1578241.1"/>
    <property type="molecule type" value="Genomic_DNA"/>
</dbReference>
<evidence type="ECO:0000256" key="6">
    <source>
        <dbReference type="SAM" id="Phobius"/>
    </source>
</evidence>
<evidence type="ECO:0000313" key="9">
    <source>
        <dbReference type="EMBL" id="CAH1578241.1"/>
    </source>
</evidence>
<dbReference type="GO" id="GO:0007165">
    <property type="term" value="P:signal transduction"/>
    <property type="evidence" value="ECO:0007669"/>
    <property type="project" value="UniProtKB-ARBA"/>
</dbReference>
<dbReference type="Pfam" id="PF03924">
    <property type="entry name" value="CHASE"/>
    <property type="match status" value="1"/>
</dbReference>
<dbReference type="Pfam" id="PF00990">
    <property type="entry name" value="GGDEF"/>
    <property type="match status" value="1"/>
</dbReference>
<reference evidence="9" key="1">
    <citation type="submission" date="2022-01" db="EMBL/GenBank/DDBJ databases">
        <authorList>
            <person name="Lagorce A."/>
        </authorList>
    </citation>
    <scope>NUCLEOTIDE SEQUENCE</scope>
    <source>
        <strain evidence="9">Th15_F1_A12</strain>
    </source>
</reference>
<dbReference type="PROSITE" id="PS50839">
    <property type="entry name" value="CHASE"/>
    <property type="match status" value="1"/>
</dbReference>
<dbReference type="InterPro" id="IPR052163">
    <property type="entry name" value="DGC-Regulatory_Protein"/>
</dbReference>
<feature type="transmembrane region" description="Helical" evidence="6">
    <location>
        <begin position="12"/>
        <end position="30"/>
    </location>
</feature>
<dbReference type="Gene3D" id="3.30.70.270">
    <property type="match status" value="1"/>
</dbReference>
<name>A0AAU9QKD4_9VIBR</name>
<dbReference type="GeneID" id="48232726"/>